<protein>
    <submittedName>
        <fullName evidence="1">Uncharacterized protein</fullName>
    </submittedName>
</protein>
<comment type="caution">
    <text evidence="1">The sequence shown here is derived from an EMBL/GenBank/DDBJ whole genome shotgun (WGS) entry which is preliminary data.</text>
</comment>
<proteinExistence type="predicted"/>
<dbReference type="AlphaFoldDB" id="A0A2R6XZM0"/>
<reference evidence="2" key="1">
    <citation type="journal article" date="2018" name="Sci. Rep.">
        <title>Lignite coal burning seam in the remote Altai Mountains harbors a hydrogen-driven thermophilic microbial community.</title>
        <authorList>
            <person name="Kadnikov V.V."/>
            <person name="Mardanov A.V."/>
            <person name="Ivasenko D.A."/>
            <person name="Antsiferov D.V."/>
            <person name="Beletsky A.V."/>
            <person name="Karnachuk O.V."/>
            <person name="Ravin N.V."/>
        </authorList>
    </citation>
    <scope>NUCLEOTIDE SEQUENCE [LARGE SCALE GENOMIC DNA]</scope>
</reference>
<gene>
    <name evidence="1" type="ORF">BSOLF_1306</name>
</gene>
<accession>A0A2R6XZM0</accession>
<organism evidence="1 2">
    <name type="scientific">Candidatus Carbonibacillus altaicus</name>
    <dbReference type="NCBI Taxonomy" id="2163959"/>
    <lineage>
        <taxon>Bacteria</taxon>
        <taxon>Bacillati</taxon>
        <taxon>Bacillota</taxon>
        <taxon>Bacilli</taxon>
        <taxon>Bacillales</taxon>
        <taxon>Candidatus Carbonibacillus</taxon>
    </lineage>
</organism>
<sequence length="42" mass="5015">MLTHPLLIEEVFLLCGYWRADERGNGERKTVYKKFMKAQITK</sequence>
<name>A0A2R6XZM0_9BACL</name>
<evidence type="ECO:0000313" key="1">
    <source>
        <dbReference type="EMBL" id="PTQ55874.1"/>
    </source>
</evidence>
<evidence type="ECO:0000313" key="2">
    <source>
        <dbReference type="Proteomes" id="UP000244338"/>
    </source>
</evidence>
<dbReference type="EMBL" id="PEBX01000064">
    <property type="protein sequence ID" value="PTQ55874.1"/>
    <property type="molecule type" value="Genomic_DNA"/>
</dbReference>
<dbReference type="Proteomes" id="UP000244338">
    <property type="component" value="Unassembled WGS sequence"/>
</dbReference>